<protein>
    <submittedName>
        <fullName evidence="2">Pilus assembly protein</fullName>
    </submittedName>
</protein>
<evidence type="ECO:0000313" key="3">
    <source>
        <dbReference type="Proteomes" id="UP001165363"/>
    </source>
</evidence>
<name>A0ABT0RPI4_9SPHN</name>
<comment type="caution">
    <text evidence="2">The sequence shown here is derived from an EMBL/GenBank/DDBJ whole genome shotgun (WGS) entry which is preliminary data.</text>
</comment>
<dbReference type="Pfam" id="PF07811">
    <property type="entry name" value="TadE"/>
    <property type="match status" value="1"/>
</dbReference>
<proteinExistence type="predicted"/>
<dbReference type="InterPro" id="IPR012495">
    <property type="entry name" value="TadE-like_dom"/>
</dbReference>
<reference evidence="2" key="1">
    <citation type="submission" date="2022-05" db="EMBL/GenBank/DDBJ databases">
        <authorList>
            <person name="Jo J.-H."/>
            <person name="Im W.-T."/>
        </authorList>
    </citation>
    <scope>NUCLEOTIDE SEQUENCE</scope>
    <source>
        <strain evidence="2">SE158</strain>
    </source>
</reference>
<dbReference type="RefSeq" id="WP_249848912.1">
    <property type="nucleotide sequence ID" value="NZ_JAMGBD010000002.1"/>
</dbReference>
<feature type="domain" description="TadE-like" evidence="1">
    <location>
        <begin position="14"/>
        <end position="55"/>
    </location>
</feature>
<evidence type="ECO:0000259" key="1">
    <source>
        <dbReference type="Pfam" id="PF07811"/>
    </source>
</evidence>
<organism evidence="2 3">
    <name type="scientific">Sphingomonas alba</name>
    <dbReference type="NCBI Taxonomy" id="2908208"/>
    <lineage>
        <taxon>Bacteria</taxon>
        <taxon>Pseudomonadati</taxon>
        <taxon>Pseudomonadota</taxon>
        <taxon>Alphaproteobacteria</taxon>
        <taxon>Sphingomonadales</taxon>
        <taxon>Sphingomonadaceae</taxon>
        <taxon>Sphingomonas</taxon>
    </lineage>
</organism>
<sequence length="183" mass="19509">MLKLARLFHNRNAAAAAEMALVTPLLLGLMFGSAELGNFFADQHALEKQVRDGARYASRLEFNTTYACPDSVFQDADWRTKTINVTKNGAVSGAGNPRWTTYWDRSCTGGSQTVTASIRCVNKSAVATTTNGPTGLYSSLAGTTIPVVKVSGAVEYRSVLGRLGLDLTNVCLRADSEAAVQGL</sequence>
<dbReference type="EMBL" id="JAMGBD010000002">
    <property type="protein sequence ID" value="MCL6684505.1"/>
    <property type="molecule type" value="Genomic_DNA"/>
</dbReference>
<evidence type="ECO:0000313" key="2">
    <source>
        <dbReference type="EMBL" id="MCL6684505.1"/>
    </source>
</evidence>
<accession>A0ABT0RPI4</accession>
<dbReference type="Proteomes" id="UP001165363">
    <property type="component" value="Unassembled WGS sequence"/>
</dbReference>
<gene>
    <name evidence="2" type="ORF">LZ536_11430</name>
</gene>
<keyword evidence="3" id="KW-1185">Reference proteome</keyword>